<reference evidence="6 7" key="1">
    <citation type="submission" date="2018-03" db="EMBL/GenBank/DDBJ databases">
        <title>Adhaeribacter sp. HMF7605 Genome sequencing and assembly.</title>
        <authorList>
            <person name="Kang H."/>
            <person name="Kang J."/>
            <person name="Cha I."/>
            <person name="Kim H."/>
            <person name="Joh K."/>
        </authorList>
    </citation>
    <scope>NUCLEOTIDE SEQUENCE [LARGE SCALE GENOMIC DNA]</scope>
    <source>
        <strain evidence="6 7">HMF7605</strain>
    </source>
</reference>
<dbReference type="Pfam" id="PF16184">
    <property type="entry name" value="Cadherin_3"/>
    <property type="match status" value="2"/>
</dbReference>
<dbReference type="SMART" id="SM00112">
    <property type="entry name" value="CA"/>
    <property type="match status" value="11"/>
</dbReference>
<dbReference type="Pfam" id="PF01345">
    <property type="entry name" value="DUF11"/>
    <property type="match status" value="1"/>
</dbReference>
<evidence type="ECO:0000259" key="5">
    <source>
        <dbReference type="PROSITE" id="PS50268"/>
    </source>
</evidence>
<gene>
    <name evidence="6" type="ORF">AHMF7605_28130</name>
</gene>
<dbReference type="CDD" id="cd11304">
    <property type="entry name" value="Cadherin_repeat"/>
    <property type="match status" value="10"/>
</dbReference>
<evidence type="ECO:0000256" key="2">
    <source>
        <dbReference type="ARBA" id="ARBA00022989"/>
    </source>
</evidence>
<feature type="chain" id="PRO_5015455811" description="Cadherin domain-containing protein" evidence="4">
    <location>
        <begin position="28"/>
        <end position="3132"/>
    </location>
</feature>
<dbReference type="SUPFAM" id="SSF49313">
    <property type="entry name" value="Cadherin-like"/>
    <property type="match status" value="10"/>
</dbReference>
<dbReference type="InterPro" id="IPR006644">
    <property type="entry name" value="Cadg"/>
</dbReference>
<feature type="domain" description="Cadherin" evidence="5">
    <location>
        <begin position="875"/>
        <end position="975"/>
    </location>
</feature>
<comment type="caution">
    <text evidence="6">The sequence shown here is derived from an EMBL/GenBank/DDBJ whole genome shotgun (WGS) entry which is preliminary data.</text>
</comment>
<keyword evidence="7" id="KW-1185">Reference proteome</keyword>
<dbReference type="Pfam" id="PF00028">
    <property type="entry name" value="Cadherin"/>
    <property type="match status" value="10"/>
</dbReference>
<dbReference type="InterPro" id="IPR039005">
    <property type="entry name" value="CSPG_rpt"/>
</dbReference>
<feature type="domain" description="Cadherin" evidence="5">
    <location>
        <begin position="1951"/>
        <end position="2051"/>
    </location>
</feature>
<feature type="domain" description="Cadherin" evidence="5">
    <location>
        <begin position="1851"/>
        <end position="1951"/>
    </location>
</feature>
<dbReference type="Gene3D" id="2.60.40.60">
    <property type="entry name" value="Cadherins"/>
    <property type="match status" value="10"/>
</dbReference>
<feature type="domain" description="Cadherin" evidence="5">
    <location>
        <begin position="980"/>
        <end position="1083"/>
    </location>
</feature>
<dbReference type="SUPFAM" id="SSF103647">
    <property type="entry name" value="TSP type-3 repeat"/>
    <property type="match status" value="2"/>
</dbReference>
<feature type="domain" description="Cadherin" evidence="5">
    <location>
        <begin position="777"/>
        <end position="872"/>
    </location>
</feature>
<dbReference type="GO" id="GO:0005509">
    <property type="term" value="F:calcium ion binding"/>
    <property type="evidence" value="ECO:0007669"/>
    <property type="project" value="InterPro"/>
</dbReference>
<feature type="region of interest" description="Disordered" evidence="3">
    <location>
        <begin position="2726"/>
        <end position="2746"/>
    </location>
</feature>
<feature type="compositionally biased region" description="Low complexity" evidence="3">
    <location>
        <begin position="2735"/>
        <end position="2745"/>
    </location>
</feature>
<proteinExistence type="predicted"/>
<evidence type="ECO:0000256" key="3">
    <source>
        <dbReference type="SAM" id="MobiDB-lite"/>
    </source>
</evidence>
<dbReference type="InterPro" id="IPR002126">
    <property type="entry name" value="Cadherin-like_dom"/>
</dbReference>
<evidence type="ECO:0000313" key="6">
    <source>
        <dbReference type="EMBL" id="PSR57072.1"/>
    </source>
</evidence>
<dbReference type="Pfam" id="PF18962">
    <property type="entry name" value="Por_Secre_tail"/>
    <property type="match status" value="1"/>
</dbReference>
<dbReference type="EMBL" id="PYFT01000001">
    <property type="protein sequence ID" value="PSR57072.1"/>
    <property type="molecule type" value="Genomic_DNA"/>
</dbReference>
<feature type="region of interest" description="Disordered" evidence="3">
    <location>
        <begin position="2625"/>
        <end position="2669"/>
    </location>
</feature>
<evidence type="ECO:0000256" key="1">
    <source>
        <dbReference type="ARBA" id="ARBA00022692"/>
    </source>
</evidence>
<dbReference type="InterPro" id="IPR018247">
    <property type="entry name" value="EF_Hand_1_Ca_BS"/>
</dbReference>
<feature type="domain" description="Cadherin" evidence="5">
    <location>
        <begin position="2062"/>
        <end position="2160"/>
    </location>
</feature>
<dbReference type="PANTHER" id="PTHR24026">
    <property type="entry name" value="FAT ATYPICAL CADHERIN-RELATED"/>
    <property type="match status" value="1"/>
</dbReference>
<sequence>MVMKNFYVLFFLCLPLCLFFNSQKALSQTGKDGARAITALNTVVNGYAPVPNNVTAGVNTLTIGTYTSNGNPAITPGDFVMIIQMQGGTIQTDATTANYGAITDLGNVGLYEIKRVTAVNGSILTFVSNIIYNYTSTTNARTQVVRIPRYSSLTVNAGTSIVATPWNGSIGGIVAIEVTGTSTINGSINVSGQGFRGGAVEQASINPTTLPNYAYATDANGAAKGESIAGSTTFTGSTTTGNLVITGTLPGGNIFGRGAPANGGGGGGAHNSGGGGGANANNGAIWNGQGIMCTACTGTNAWVLDPGYAANGNVRTNNSGGGRGGYNYSANDANALVSGPGNTAWGGDNRQERGGLGGRPFNTTDNLPQNRVFMGGGGGAGDSNNNTGTSGANGGGLVILLSNTVTGSGSIIANGNSAANTSAGGNDAPGGGGGGGTIVVKTNSHSTVSLAANGGNGGNQLIATAEAEGPGGGGGAGYIAYSGGATSFSVLGASNGTTNSPSLTEFPANGATSGATGQTTNISATNLPVSSTDITISQTPTSGPYYVGQQITITLTAANIGSSAATNVVVSDLLPAGFGTISSNSPNYNVATGSWNVGGLAATTGTATLTITATILANTANAANFYTNTATINSYEYDTNQANNTITYTFNPVNQPPVITSNSGGTSAAISIAENTTAVTTVIATDPENNAISYSINGGADAAKFQINTSTGALTFLTAPNFEVPTDAGGNNIYDVIVRATDNGTGTLLDEQALAVTITNTNEPPSTPVDNVVAPNTIAENAVNGTAVGITANSTDPEGATIIYSLTDNAGGRFAINASTGVVTVANGTLLNYEAATSHNIIVQAADAATGAQTSIQTFTIAVTNVNEPPTTPADNNPAANTVAENAVNNTLVGITALSTDPDASTTLTYSLADNAGGRFAIDPATGVVRVANGSLLDYETNSSHTIIVQVSDGALTATQTFTINLNNANDAPVITSNGSGATAAISVAENTTVVTTVTATDADANTITYSINGGADAAKFQINTSTGALTFLTAPNFELPTDVGANNIYDVIVRATDNGTGTLFDEQAIAVTVTNANEPPSTPVDNNAAANTVAENAANGTAVGITGFSADPEGATIIYSLTDNAGGRFTIDAATGVVTVLNSTLLDFETTTSHTITIQAIDAVNGLSSSQTFTIAVTNVNEAPIAFIDNNAAINTIAESAANGSTVGVTAKATDPEGATIIYSLTDNAGGRFAINSSTGVVTVLNGTLLDFETATSHTITVQAIDAATGGLSATQIFTIAVTNATPDTDPKTASMSHTAAATAINSLSGRDGASGPVSGFQFKSLPTAAQGILYVNGIEANTATTYNSTEATQLTFDPDPTFAGVINFTYAAVDGSGAEDPTPAAYTITVTNSRPNTTNKTFNVPHTAGATAASTFSGTDADGNATIIGYRLKSIPAPSQGILYVNGVPAVVNQLYNTTDATQITFDPDISFIGQIVLTYAAVDNTNEEDQTPATYTINSTNNLPVSNNRAVTMSHTAPATATPALAGTDNGGTVEGFRFTVLPTAAQGILYVNGLEANTTTIYNTTEAGQITFDPNPDFAGVITARYTAVDNLGAEDNSPATYTITVTNNRPNTDNKTASIPRTAAATSIPNLTGNDGTDGTIIGFRFTSLPTSAQGVLYVNNVAVTSTSTIYNTTEATQLTFDPEVTYIGTVTFNYTAIDNTSQEDNTPATYTITVTDVNEFPVITSNGGGATAAISIAENTLNVTTVETTDPNANTVIQYSISGGADQAKFSIDQNTGVLTFITAPNFENPSDLDGNNTYEVTVRATDNGLDPGPLYDEQALTVTITNVNEAPVITSNGGGANAVISVAENTTAVTTLVTADEDANAITYSIVGGTDAAKFTINQTTGALAFVTAPNFELPTDVDGNNSYLVTVRATDNGTGALFDEQALTVNVTNANEPPTAPTDNDVSANTVVENAVNGTLVGITAQATDPDAGTALTYTLTNDAGGRFAINATSGVITVANGTLLNFEQTTSHTITIQVSDGNLTASQVFTINVINVNEPPVITSNGGGVTASIAVAENTTTVTTVIATDADANTTLTYSIAGGTDAGKFTINQTTGVLAFVTAPNFELPTDVDGNNSYLVTVRATDNGTGALFDEQALTVDVTNANEPPVLVNNSPLTVNEGTTGTIATTLLQFTDAEQAPAAVIYTVTTAVLNGTLFRDVNGNNTIDAGETVALNGTFTQDDINNSRVRYAHNGSETTSDKFNFSVSDGAGGIVNNQLYNITVTPVNDLPVQVVNSPLTVNEAATGTITNTLLQYTDAEQAPTAITYTVTTAALNGTLFRDFNNNNIVDAGEARGLNTTFTQADINSGFIKYTHNGSETLTGNFGFSVTDNAGGTITGRTFIINVTPVNDAPVVANYTNATLLNTANATLLGIPTVTDADGTITSFRFNNVPDPTTQGTLRVNGVLAIANSDYTASVFPTVTFDPVINNLADIVIQYSVKDNSGATSNTANFTIPINGEPVAIDQTNSVILANTAGVTLLDVLNGTDDISINTFRFSALPSAAQGILYVNNTPANTTTNYTWSTNKNQIKFDPAFNNAGNVTFKYIVRDNENADDASPAVFTIPIKAEDQDADGVADINDLDDDNDGIPDTLESNGLNPSADDDNNSIPNYRDPSYPSGNYNNVTGVNRIFDKDGDGIINAFDLDSDGDGITDVVEQAPFGLFPTTNYSANTGRLTSPVGTNGIPSSSTTTTPGSLNDFDGDGLYNFLDIDSDNDGLRDYLEAQATPGNPLIIPKGTDTDKDGIDDNYDVTCGCSTAGSALYPVNTDVDSYPDYLDQNSDDDAYGDAIEAYDNSTPAQTAGYSLTELKNLADQFKVNAQAAGNAAAAGYYNNLADADNDKIPDWLEDDDEDGRLNYLEYGLSYYHDSDNDGWVDLFDFTTFGTEPTVNYAFRQNAILVPLPVELLAFAARPEKYEVRLNWETASEVKNEYFIVERSRNGITFEAIGKVKGAGTTQQLSTYAFPDKNPLNGTSYYRLKMVDANGNSRTSQVIAVTREGNNNSPFRTFPNPTAGNLTLEVSALVAEKVQLIITNVSGQVIQVKNATTVVGNNTFDLDLTELRSATYIIQVKGHHINGVQRVVKY</sequence>
<dbReference type="InterPro" id="IPR001434">
    <property type="entry name" value="OmcB-like_DUF11"/>
</dbReference>
<name>A0A2T2YNI0_9BACT</name>
<keyword evidence="1" id="KW-0812">Transmembrane</keyword>
<dbReference type="GO" id="GO:0005886">
    <property type="term" value="C:plasma membrane"/>
    <property type="evidence" value="ECO:0007669"/>
    <property type="project" value="UniProtKB-SubCell"/>
</dbReference>
<dbReference type="PANTHER" id="PTHR24026:SF126">
    <property type="entry name" value="PROTOCADHERIN FAT 4"/>
    <property type="match status" value="1"/>
</dbReference>
<dbReference type="SMART" id="SM00736">
    <property type="entry name" value="CADG"/>
    <property type="match status" value="3"/>
</dbReference>
<dbReference type="Gene3D" id="4.10.1080.10">
    <property type="entry name" value="TSP type-3 repeat"/>
    <property type="match status" value="1"/>
</dbReference>
<evidence type="ECO:0000313" key="7">
    <source>
        <dbReference type="Proteomes" id="UP000240357"/>
    </source>
</evidence>
<dbReference type="InterPro" id="IPR015919">
    <property type="entry name" value="Cadherin-like_sf"/>
</dbReference>
<dbReference type="InterPro" id="IPR026444">
    <property type="entry name" value="Secre_tail"/>
</dbReference>
<keyword evidence="2" id="KW-0472">Membrane</keyword>
<organism evidence="6 7">
    <name type="scientific">Adhaeribacter arboris</name>
    <dbReference type="NCBI Taxonomy" id="2072846"/>
    <lineage>
        <taxon>Bacteria</taxon>
        <taxon>Pseudomonadati</taxon>
        <taxon>Bacteroidota</taxon>
        <taxon>Cytophagia</taxon>
        <taxon>Cytophagales</taxon>
        <taxon>Hymenobacteraceae</taxon>
        <taxon>Adhaeribacter</taxon>
    </lineage>
</organism>
<protein>
    <recommendedName>
        <fullName evidence="5">Cadherin domain-containing protein</fullName>
    </recommendedName>
</protein>
<feature type="compositionally biased region" description="Acidic residues" evidence="3">
    <location>
        <begin position="2625"/>
        <end position="2637"/>
    </location>
</feature>
<accession>A0A2T2YNI0</accession>
<dbReference type="PROSITE" id="PS51854">
    <property type="entry name" value="CSPG"/>
    <property type="match status" value="2"/>
</dbReference>
<evidence type="ECO:0000256" key="4">
    <source>
        <dbReference type="SAM" id="SignalP"/>
    </source>
</evidence>
<dbReference type="InterPro" id="IPR028974">
    <property type="entry name" value="TSP_type-3_rpt"/>
</dbReference>
<keyword evidence="2" id="KW-1133">Transmembrane helix</keyword>
<dbReference type="PROSITE" id="PS50268">
    <property type="entry name" value="CADHERIN_2"/>
    <property type="match status" value="10"/>
</dbReference>
<feature type="domain" description="Cadherin" evidence="5">
    <location>
        <begin position="1734"/>
        <end position="1840"/>
    </location>
</feature>
<feature type="domain" description="Cadherin" evidence="5">
    <location>
        <begin position="1197"/>
        <end position="1294"/>
    </location>
</feature>
<dbReference type="NCBIfam" id="TIGR04183">
    <property type="entry name" value="Por_Secre_tail"/>
    <property type="match status" value="1"/>
</dbReference>
<keyword evidence="4" id="KW-0732">Signal</keyword>
<dbReference type="GO" id="GO:0007156">
    <property type="term" value="P:homophilic cell adhesion via plasma membrane adhesion molecules"/>
    <property type="evidence" value="ECO:0007669"/>
    <property type="project" value="InterPro"/>
</dbReference>
<feature type="signal peptide" evidence="4">
    <location>
        <begin position="1"/>
        <end position="27"/>
    </location>
</feature>
<dbReference type="Proteomes" id="UP000240357">
    <property type="component" value="Unassembled WGS sequence"/>
</dbReference>
<feature type="domain" description="Cadherin" evidence="5">
    <location>
        <begin position="664"/>
        <end position="767"/>
    </location>
</feature>
<dbReference type="PROSITE" id="PS00018">
    <property type="entry name" value="EF_HAND_1"/>
    <property type="match status" value="1"/>
</dbReference>
<feature type="domain" description="Cadherin" evidence="5">
    <location>
        <begin position="1086"/>
        <end position="1187"/>
    </location>
</feature>